<dbReference type="GO" id="GO:0160105">
    <property type="term" value="F:tRNA (adenine(22)-N1)-methyltransferase activity"/>
    <property type="evidence" value="ECO:0007669"/>
    <property type="project" value="InterPro"/>
</dbReference>
<accession>A0A378Y0W9</accession>
<dbReference type="Gene3D" id="3.40.50.150">
    <property type="entry name" value="Vaccinia Virus protein VP39"/>
    <property type="match status" value="1"/>
</dbReference>
<sequence length="260" mass="28793">MDYVGDVMKLSQRLQYILEQIPAGSRLADIGSDHGLLPVAAVRSGRVSQAVAGEVNDGPLRAAQKQVAEAGLTDRIAVRKGDGLAVIKANEVDVITIAGMGGALIASILEQGKDKLVSVKQLVLQPNVGEDILRRWLIKHQWVLTNEHIMEEDGKIYEVLTAVPASESSLKQDDLYRPWELSGSSLVLTEDLLIQLGPLLVKAPNEIFFSKWQLEIRKLQDVRAQVARSDQESAQHKQEQLRKQIEQLEEVLACLPKDRQ</sequence>
<dbReference type="EMBL" id="UGSC01000001">
    <property type="protein sequence ID" value="SUA70906.1"/>
    <property type="molecule type" value="Genomic_DNA"/>
</dbReference>
<reference evidence="2 3" key="1">
    <citation type="submission" date="2018-06" db="EMBL/GenBank/DDBJ databases">
        <authorList>
            <consortium name="Pathogen Informatics"/>
            <person name="Doyle S."/>
        </authorList>
    </citation>
    <scope>NUCLEOTIDE SEQUENCE [LARGE SCALE GENOMIC DNA]</scope>
    <source>
        <strain evidence="2 3">NCTC10343</strain>
    </source>
</reference>
<evidence type="ECO:0000313" key="2">
    <source>
        <dbReference type="EMBL" id="SUA70906.1"/>
    </source>
</evidence>
<dbReference type="Gene3D" id="1.10.287.1890">
    <property type="match status" value="1"/>
</dbReference>
<evidence type="ECO:0000256" key="1">
    <source>
        <dbReference type="SAM" id="Coils"/>
    </source>
</evidence>
<protein>
    <recommendedName>
        <fullName evidence="4">SAM-dependent methyltransferase</fullName>
    </recommendedName>
</protein>
<evidence type="ECO:0000313" key="3">
    <source>
        <dbReference type="Proteomes" id="UP000254400"/>
    </source>
</evidence>
<dbReference type="PIRSF" id="PIRSF018637">
    <property type="entry name" value="TrmK"/>
    <property type="match status" value="1"/>
</dbReference>
<name>A0A378Y0W9_PAEPO</name>
<dbReference type="AlphaFoldDB" id="A0A378Y0W9"/>
<evidence type="ECO:0008006" key="4">
    <source>
        <dbReference type="Google" id="ProtNLM"/>
    </source>
</evidence>
<dbReference type="Proteomes" id="UP000254400">
    <property type="component" value="Unassembled WGS sequence"/>
</dbReference>
<proteinExistence type="predicted"/>
<keyword evidence="1" id="KW-0175">Coiled coil</keyword>
<dbReference type="SUPFAM" id="SSF53335">
    <property type="entry name" value="S-adenosyl-L-methionine-dependent methyltransferases"/>
    <property type="match status" value="1"/>
</dbReference>
<gene>
    <name evidence="2" type="primary">yqfN</name>
    <name evidence="2" type="ORF">NCTC10343_03791</name>
</gene>
<dbReference type="GO" id="GO:0032259">
    <property type="term" value="P:methylation"/>
    <property type="evidence" value="ECO:0007669"/>
    <property type="project" value="UniProtKB-KW"/>
</dbReference>
<keyword evidence="2" id="KW-0808">Transferase</keyword>
<dbReference type="Pfam" id="PF04816">
    <property type="entry name" value="TrmK"/>
    <property type="match status" value="1"/>
</dbReference>
<dbReference type="PANTHER" id="PTHR38451">
    <property type="entry name" value="TRNA (ADENINE(22)-N(1))-METHYLTRANSFERASE"/>
    <property type="match status" value="1"/>
</dbReference>
<feature type="coiled-coil region" evidence="1">
    <location>
        <begin position="219"/>
        <end position="258"/>
    </location>
</feature>
<organism evidence="2 3">
    <name type="scientific">Paenibacillus polymyxa</name>
    <name type="common">Bacillus polymyxa</name>
    <dbReference type="NCBI Taxonomy" id="1406"/>
    <lineage>
        <taxon>Bacteria</taxon>
        <taxon>Bacillati</taxon>
        <taxon>Bacillota</taxon>
        <taxon>Bacilli</taxon>
        <taxon>Bacillales</taxon>
        <taxon>Paenibacillaceae</taxon>
        <taxon>Paenibacillus</taxon>
    </lineage>
</organism>
<dbReference type="InterPro" id="IPR006901">
    <property type="entry name" value="TrmK"/>
</dbReference>
<dbReference type="PANTHER" id="PTHR38451:SF1">
    <property type="entry name" value="TRNA (ADENINE(22)-N(1))-METHYLTRANSFERASE"/>
    <property type="match status" value="1"/>
</dbReference>
<keyword evidence="2" id="KW-0489">Methyltransferase</keyword>
<dbReference type="InterPro" id="IPR029063">
    <property type="entry name" value="SAM-dependent_MTases_sf"/>
</dbReference>